<dbReference type="Proteomes" id="UP000324800">
    <property type="component" value="Unassembled WGS sequence"/>
</dbReference>
<sequence length="200" mass="23100">MRSCIESHRASSIIIRIKTRRQWLSARLHQLIELVPLQQGLRHGDSGFLQDCISSQSQFHYNKDQDLIGLAFAVRNQYLIELVPLQQGLRLWHVQTIELRRLLIELVPLQQGLRHIYSNPFSTNEGLIELVPLQQGLRQLLQCQTALAVLSFILNSSLIELVPLQQGLRQLKHLQQLDPTNLIELVPLQQGLRRRQTLYG</sequence>
<reference evidence="1 2" key="1">
    <citation type="submission" date="2019-03" db="EMBL/GenBank/DDBJ databases">
        <title>Single cell metagenomics reveals metabolic interactions within the superorganism composed of flagellate Streblomastix strix and complex community of Bacteroidetes bacteria on its surface.</title>
        <authorList>
            <person name="Treitli S.C."/>
            <person name="Kolisko M."/>
            <person name="Husnik F."/>
            <person name="Keeling P."/>
            <person name="Hampl V."/>
        </authorList>
    </citation>
    <scope>NUCLEOTIDE SEQUENCE [LARGE SCALE GENOMIC DNA]</scope>
    <source>
        <strain evidence="1">ST1C</strain>
    </source>
</reference>
<accession>A0A5J4T8C0</accession>
<name>A0A5J4T8C0_9EUKA</name>
<proteinExistence type="predicted"/>
<protein>
    <submittedName>
        <fullName evidence="1">Uncharacterized protein</fullName>
    </submittedName>
</protein>
<organism evidence="1 2">
    <name type="scientific">Streblomastix strix</name>
    <dbReference type="NCBI Taxonomy" id="222440"/>
    <lineage>
        <taxon>Eukaryota</taxon>
        <taxon>Metamonada</taxon>
        <taxon>Preaxostyla</taxon>
        <taxon>Oxymonadida</taxon>
        <taxon>Streblomastigidae</taxon>
        <taxon>Streblomastix</taxon>
    </lineage>
</organism>
<evidence type="ECO:0000313" key="1">
    <source>
        <dbReference type="EMBL" id="KAA6353730.1"/>
    </source>
</evidence>
<dbReference type="EMBL" id="SNRW01037552">
    <property type="protein sequence ID" value="KAA6353730.1"/>
    <property type="molecule type" value="Genomic_DNA"/>
</dbReference>
<gene>
    <name evidence="1" type="ORF">EZS28_050743</name>
</gene>
<dbReference type="AlphaFoldDB" id="A0A5J4T8C0"/>
<evidence type="ECO:0000313" key="2">
    <source>
        <dbReference type="Proteomes" id="UP000324800"/>
    </source>
</evidence>
<comment type="caution">
    <text evidence="1">The sequence shown here is derived from an EMBL/GenBank/DDBJ whole genome shotgun (WGS) entry which is preliminary data.</text>
</comment>
<feature type="non-terminal residue" evidence="1">
    <location>
        <position position="200"/>
    </location>
</feature>